<evidence type="ECO:0000313" key="6">
    <source>
        <dbReference type="EMBL" id="MBC5771938.1"/>
    </source>
</evidence>
<proteinExistence type="predicted"/>
<comment type="caution">
    <text evidence="6">The sequence shown here is derived from an EMBL/GenBank/DDBJ whole genome shotgun (WGS) entry which is preliminary data.</text>
</comment>
<keyword evidence="2" id="KW-0067">ATP-binding</keyword>
<dbReference type="PROSITE" id="PS00675">
    <property type="entry name" value="SIGMA54_INTERACT_1"/>
    <property type="match status" value="1"/>
</dbReference>
<evidence type="ECO:0000256" key="3">
    <source>
        <dbReference type="ARBA" id="ARBA00023015"/>
    </source>
</evidence>
<name>A0A923S948_9FIRM</name>
<dbReference type="Gene3D" id="3.40.50.300">
    <property type="entry name" value="P-loop containing nucleotide triphosphate hydrolases"/>
    <property type="match status" value="1"/>
</dbReference>
<dbReference type="InterPro" id="IPR025662">
    <property type="entry name" value="Sigma_54_int_dom_ATP-bd_1"/>
</dbReference>
<dbReference type="InterPro" id="IPR027417">
    <property type="entry name" value="P-loop_NTPase"/>
</dbReference>
<dbReference type="Proteomes" id="UP000620327">
    <property type="component" value="Unassembled WGS sequence"/>
</dbReference>
<dbReference type="PANTHER" id="PTHR32071:SF57">
    <property type="entry name" value="C4-DICARBOXYLATE TRANSPORT TRANSCRIPTIONAL REGULATORY PROTEIN DCTD"/>
    <property type="match status" value="1"/>
</dbReference>
<organism evidence="6 7">
    <name type="scientific">Dysosmobacter segnis</name>
    <dbReference type="NCBI Taxonomy" id="2763042"/>
    <lineage>
        <taxon>Bacteria</taxon>
        <taxon>Bacillati</taxon>
        <taxon>Bacillota</taxon>
        <taxon>Clostridia</taxon>
        <taxon>Eubacteriales</taxon>
        <taxon>Oscillospiraceae</taxon>
        <taxon>Dysosmobacter</taxon>
    </lineage>
</organism>
<dbReference type="Pfam" id="PF00158">
    <property type="entry name" value="Sigma54_activat"/>
    <property type="match status" value="1"/>
</dbReference>
<gene>
    <name evidence="6" type="ORF">H8Z83_16730</name>
</gene>
<feature type="domain" description="Sigma-54 factor interaction" evidence="5">
    <location>
        <begin position="1"/>
        <end position="219"/>
    </location>
</feature>
<keyword evidence="3" id="KW-0805">Transcription regulation</keyword>
<evidence type="ECO:0000259" key="5">
    <source>
        <dbReference type="PROSITE" id="PS50045"/>
    </source>
</evidence>
<protein>
    <submittedName>
        <fullName evidence="6">Sigma 54-interacting transcriptional regulator</fullName>
    </submittedName>
</protein>
<reference evidence="6" key="1">
    <citation type="submission" date="2020-08" db="EMBL/GenBank/DDBJ databases">
        <title>Genome public.</title>
        <authorList>
            <person name="Liu C."/>
            <person name="Sun Q."/>
        </authorList>
    </citation>
    <scope>NUCLEOTIDE SEQUENCE</scope>
    <source>
        <strain evidence="6">BX15</strain>
    </source>
</reference>
<sequence>MENAKALAQKMAQTNLPILITGESGTGKELFAQAIHNSSPRREEPFIAVNCATIPDSLLESELFGYEEGAFTGAKKGGKLGLFEYAHRGTLLLDEIECMSLSLQVKLLRAIQEKEIMRLGSHKVIPIDVRLIAISNIDLEEMIQEKTFRKDLFYRLSTLPLSIPPLCERKGDIPLLIHAIQRTLGSSFTLTDEAMEVFLNHPYPGNVRELYNYLEYLSCLGEGSIITYSALPVLLKKSWEQHRSDSSSYVTMDSAPQTTAFFRAAGIHAEEFLFLLGQLAEASKVMRGMGRGSLKASAQEAGVVLSDNEIRTALHCLSQLGLVKIGRGRRATRISASGLSLYRQLCPSSQPPA</sequence>
<accession>A0A923S948</accession>
<dbReference type="PROSITE" id="PS00688">
    <property type="entry name" value="SIGMA54_INTERACT_3"/>
    <property type="match status" value="1"/>
</dbReference>
<dbReference type="InterPro" id="IPR003593">
    <property type="entry name" value="AAA+_ATPase"/>
</dbReference>
<dbReference type="EMBL" id="JACOQI010000025">
    <property type="protein sequence ID" value="MBC5771938.1"/>
    <property type="molecule type" value="Genomic_DNA"/>
</dbReference>
<dbReference type="PROSITE" id="PS50045">
    <property type="entry name" value="SIGMA54_INTERACT_4"/>
    <property type="match status" value="1"/>
</dbReference>
<dbReference type="Gene3D" id="1.10.8.60">
    <property type="match status" value="1"/>
</dbReference>
<dbReference type="Pfam" id="PF25601">
    <property type="entry name" value="AAA_lid_14"/>
    <property type="match status" value="1"/>
</dbReference>
<dbReference type="InterPro" id="IPR002078">
    <property type="entry name" value="Sigma_54_int"/>
</dbReference>
<keyword evidence="1" id="KW-0547">Nucleotide-binding</keyword>
<dbReference type="FunFam" id="3.40.50.300:FF:000006">
    <property type="entry name" value="DNA-binding transcriptional regulator NtrC"/>
    <property type="match status" value="1"/>
</dbReference>
<keyword evidence="7" id="KW-1185">Reference proteome</keyword>
<dbReference type="InterPro" id="IPR058031">
    <property type="entry name" value="AAA_lid_NorR"/>
</dbReference>
<evidence type="ECO:0000256" key="1">
    <source>
        <dbReference type="ARBA" id="ARBA00022741"/>
    </source>
</evidence>
<evidence type="ECO:0000256" key="2">
    <source>
        <dbReference type="ARBA" id="ARBA00022840"/>
    </source>
</evidence>
<evidence type="ECO:0000256" key="4">
    <source>
        <dbReference type="ARBA" id="ARBA00023163"/>
    </source>
</evidence>
<dbReference type="SUPFAM" id="SSF52540">
    <property type="entry name" value="P-loop containing nucleoside triphosphate hydrolases"/>
    <property type="match status" value="1"/>
</dbReference>
<evidence type="ECO:0000313" key="7">
    <source>
        <dbReference type="Proteomes" id="UP000620327"/>
    </source>
</evidence>
<keyword evidence="4" id="KW-0804">Transcription</keyword>
<dbReference type="CDD" id="cd00009">
    <property type="entry name" value="AAA"/>
    <property type="match status" value="1"/>
</dbReference>
<dbReference type="GO" id="GO:0005524">
    <property type="term" value="F:ATP binding"/>
    <property type="evidence" value="ECO:0007669"/>
    <property type="project" value="UniProtKB-KW"/>
</dbReference>
<dbReference type="AlphaFoldDB" id="A0A923S948"/>
<dbReference type="InterPro" id="IPR025944">
    <property type="entry name" value="Sigma_54_int_dom_CS"/>
</dbReference>
<dbReference type="PANTHER" id="PTHR32071">
    <property type="entry name" value="TRANSCRIPTIONAL REGULATORY PROTEIN"/>
    <property type="match status" value="1"/>
</dbReference>
<dbReference type="GO" id="GO:0006355">
    <property type="term" value="P:regulation of DNA-templated transcription"/>
    <property type="evidence" value="ECO:0007669"/>
    <property type="project" value="InterPro"/>
</dbReference>
<dbReference type="SMART" id="SM00382">
    <property type="entry name" value="AAA"/>
    <property type="match status" value="1"/>
</dbReference>